<organism evidence="3 4">
    <name type="scientific">Eiseniibacteriota bacterium</name>
    <dbReference type="NCBI Taxonomy" id="2212470"/>
    <lineage>
        <taxon>Bacteria</taxon>
        <taxon>Candidatus Eiseniibacteriota</taxon>
    </lineage>
</organism>
<accession>A0A538SWG9</accession>
<feature type="domain" description="Glycosyltransferase 2-like" evidence="2">
    <location>
        <begin position="83"/>
        <end position="214"/>
    </location>
</feature>
<feature type="transmembrane region" description="Helical" evidence="1">
    <location>
        <begin position="372"/>
        <end position="390"/>
    </location>
</feature>
<evidence type="ECO:0000259" key="2">
    <source>
        <dbReference type="Pfam" id="PF00535"/>
    </source>
</evidence>
<name>A0A538SWG9_UNCEI</name>
<feature type="transmembrane region" description="Helical" evidence="1">
    <location>
        <begin position="211"/>
        <end position="229"/>
    </location>
</feature>
<evidence type="ECO:0000256" key="1">
    <source>
        <dbReference type="SAM" id="Phobius"/>
    </source>
</evidence>
<feature type="transmembrane region" description="Helical" evidence="1">
    <location>
        <begin position="348"/>
        <end position="365"/>
    </location>
</feature>
<keyword evidence="1" id="KW-0812">Transmembrane</keyword>
<gene>
    <name evidence="3" type="ORF">E6K74_02350</name>
</gene>
<evidence type="ECO:0000313" key="4">
    <source>
        <dbReference type="Proteomes" id="UP000319829"/>
    </source>
</evidence>
<dbReference type="GO" id="GO:0016740">
    <property type="term" value="F:transferase activity"/>
    <property type="evidence" value="ECO:0007669"/>
    <property type="project" value="UniProtKB-KW"/>
</dbReference>
<dbReference type="PANTHER" id="PTHR43646">
    <property type="entry name" value="GLYCOSYLTRANSFERASE"/>
    <property type="match status" value="1"/>
</dbReference>
<keyword evidence="1" id="KW-1133">Transmembrane helix</keyword>
<dbReference type="Gene3D" id="3.90.550.10">
    <property type="entry name" value="Spore Coat Polysaccharide Biosynthesis Protein SpsA, Chain A"/>
    <property type="match status" value="1"/>
</dbReference>
<sequence length="420" mass="45834">MRSLRIVPRGIPMPGAYGREARVSIRGRAARVAGLDMTIATATVAVSALYWLEAGISAVLGNRRTPGLASLEPLADRELPSLSIVAAARDEAGRVEQAARSLLAQDYPLVRIILVDDRSVDETGRILDRIAAEDSRLRVLHVESLPEGWIGKCHALALGAEAAESDWILFTDADVTLAPDAARRAVSLAVREGWDHVAVAPDMRIEGLSEAVFIAAFVVIFNATLRTWLASDPRRKNAIGIGAFNLVKRKAYQPAGGHSKIRYELLDDIALGKILKESGARQVFARHDGRVAVRWHSGVRGLVRGVEKNAFPAARYSILLGLVAPWIQLALAWAPVIGLLLPGAIPKIAALAAWAGVFLCYRAAARNVSIRIWQAILMPVGVTLFLYSFARSMIVTLKQGGVIWRGTFYPLSDLRRWRVW</sequence>
<reference evidence="3 4" key="1">
    <citation type="journal article" date="2019" name="Nat. Microbiol.">
        <title>Mediterranean grassland soil C-N compound turnover is dependent on rainfall and depth, and is mediated by genomically divergent microorganisms.</title>
        <authorList>
            <person name="Diamond S."/>
            <person name="Andeer P.F."/>
            <person name="Li Z."/>
            <person name="Crits-Christoph A."/>
            <person name="Burstein D."/>
            <person name="Anantharaman K."/>
            <person name="Lane K.R."/>
            <person name="Thomas B.C."/>
            <person name="Pan C."/>
            <person name="Northen T.R."/>
            <person name="Banfield J.F."/>
        </authorList>
    </citation>
    <scope>NUCLEOTIDE SEQUENCE [LARGE SCALE GENOMIC DNA]</scope>
    <source>
        <strain evidence="3">WS_4</strain>
    </source>
</reference>
<dbReference type="AlphaFoldDB" id="A0A538SWG9"/>
<dbReference type="SUPFAM" id="SSF53448">
    <property type="entry name" value="Nucleotide-diphospho-sugar transferases"/>
    <property type="match status" value="1"/>
</dbReference>
<keyword evidence="1" id="KW-0472">Membrane</keyword>
<dbReference type="Pfam" id="PF00535">
    <property type="entry name" value="Glycos_transf_2"/>
    <property type="match status" value="1"/>
</dbReference>
<dbReference type="InterPro" id="IPR029044">
    <property type="entry name" value="Nucleotide-diphossugar_trans"/>
</dbReference>
<keyword evidence="3" id="KW-0808">Transferase</keyword>
<feature type="transmembrane region" description="Helical" evidence="1">
    <location>
        <begin position="318"/>
        <end position="342"/>
    </location>
</feature>
<dbReference type="InterPro" id="IPR001173">
    <property type="entry name" value="Glyco_trans_2-like"/>
</dbReference>
<protein>
    <submittedName>
        <fullName evidence="3">Glycosyltransferase</fullName>
    </submittedName>
</protein>
<dbReference type="Proteomes" id="UP000319829">
    <property type="component" value="Unassembled WGS sequence"/>
</dbReference>
<evidence type="ECO:0000313" key="3">
    <source>
        <dbReference type="EMBL" id="TMQ55743.1"/>
    </source>
</evidence>
<comment type="caution">
    <text evidence="3">The sequence shown here is derived from an EMBL/GenBank/DDBJ whole genome shotgun (WGS) entry which is preliminary data.</text>
</comment>
<dbReference type="EMBL" id="VBOU01000015">
    <property type="protein sequence ID" value="TMQ55743.1"/>
    <property type="molecule type" value="Genomic_DNA"/>
</dbReference>
<dbReference type="PANTHER" id="PTHR43646:SF3">
    <property type="entry name" value="SLR1566 PROTEIN"/>
    <property type="match status" value="1"/>
</dbReference>
<proteinExistence type="predicted"/>